<comment type="caution">
    <text evidence="1">The sequence shown here is derived from an EMBL/GenBank/DDBJ whole genome shotgun (WGS) entry which is preliminary data.</text>
</comment>
<reference evidence="2" key="1">
    <citation type="journal article" date="2024" name="IScience">
        <title>Strigolactones Initiate the Formation of Haustorium-like Structures in Castilleja.</title>
        <authorList>
            <person name="Buerger M."/>
            <person name="Peterson D."/>
            <person name="Chory J."/>
        </authorList>
    </citation>
    <scope>NUCLEOTIDE SEQUENCE [LARGE SCALE GENOMIC DNA]</scope>
</reference>
<protein>
    <submittedName>
        <fullName evidence="1">Uncharacterized protein</fullName>
    </submittedName>
</protein>
<dbReference type="EMBL" id="JAVIJP010000107">
    <property type="protein sequence ID" value="KAL3613899.1"/>
    <property type="molecule type" value="Genomic_DNA"/>
</dbReference>
<dbReference type="AlphaFoldDB" id="A0ABD3B9G8"/>
<evidence type="ECO:0000313" key="2">
    <source>
        <dbReference type="Proteomes" id="UP001632038"/>
    </source>
</evidence>
<evidence type="ECO:0000313" key="1">
    <source>
        <dbReference type="EMBL" id="KAL3613899.1"/>
    </source>
</evidence>
<accession>A0ABD3B9G8</accession>
<gene>
    <name evidence="1" type="ORF">CASFOL_041973</name>
</gene>
<organism evidence="1 2">
    <name type="scientific">Castilleja foliolosa</name>
    <dbReference type="NCBI Taxonomy" id="1961234"/>
    <lineage>
        <taxon>Eukaryota</taxon>
        <taxon>Viridiplantae</taxon>
        <taxon>Streptophyta</taxon>
        <taxon>Embryophyta</taxon>
        <taxon>Tracheophyta</taxon>
        <taxon>Spermatophyta</taxon>
        <taxon>Magnoliopsida</taxon>
        <taxon>eudicotyledons</taxon>
        <taxon>Gunneridae</taxon>
        <taxon>Pentapetalae</taxon>
        <taxon>asterids</taxon>
        <taxon>lamiids</taxon>
        <taxon>Lamiales</taxon>
        <taxon>Orobanchaceae</taxon>
        <taxon>Pedicularideae</taxon>
        <taxon>Castillejinae</taxon>
        <taxon>Castilleja</taxon>
    </lineage>
</organism>
<name>A0ABD3B9G8_9LAMI</name>
<sequence length="278" mass="31347">MEPDGVREAMLLIESFLKSNPTEKGCTLFVIGYCDILDVRGGRRGGSKTFIAFELGDNIEEKQSYSDINDPFHAIGSGSGIGKLAWRRQIASKTMDDRDSVAMAVKEVLVSACMDDPCCGGLLRLRWVGKRRVDPIGTDEHLIDAMLSTQTPLKKTNILMFSEVSLTTISITIRSGSILKSDDYDCQLKRKPQCLGYVVHEKWTCFLVDVVTKDKKDKSDDYFRKFCQRMRGNDPDYLRLTYIRGVKDSRNKTTKVPVLVARANLEILREAREGKLFA</sequence>
<dbReference type="Proteomes" id="UP001632038">
    <property type="component" value="Unassembled WGS sequence"/>
</dbReference>
<proteinExistence type="predicted"/>
<keyword evidence="2" id="KW-1185">Reference proteome</keyword>